<keyword evidence="2" id="KW-1133">Transmembrane helix</keyword>
<dbReference type="InterPro" id="IPR018154">
    <property type="entry name" value="TLV/ENV_coat_polyprotein"/>
</dbReference>
<keyword evidence="2" id="KW-0812">Transmembrane</keyword>
<dbReference type="SUPFAM" id="SSF58069">
    <property type="entry name" value="Virus ectodomain"/>
    <property type="match status" value="1"/>
</dbReference>
<reference evidence="4" key="1">
    <citation type="submission" date="2025-08" db="UniProtKB">
        <authorList>
            <consortium name="Ensembl"/>
        </authorList>
    </citation>
    <scope>IDENTIFICATION</scope>
</reference>
<organism evidence="4 5">
    <name type="scientific">Buteo japonicus</name>
    <dbReference type="NCBI Taxonomy" id="224669"/>
    <lineage>
        <taxon>Eukaryota</taxon>
        <taxon>Metazoa</taxon>
        <taxon>Chordata</taxon>
        <taxon>Craniata</taxon>
        <taxon>Vertebrata</taxon>
        <taxon>Euteleostomi</taxon>
        <taxon>Archelosauria</taxon>
        <taxon>Archosauria</taxon>
        <taxon>Dinosauria</taxon>
        <taxon>Saurischia</taxon>
        <taxon>Theropoda</taxon>
        <taxon>Coelurosauria</taxon>
        <taxon>Aves</taxon>
        <taxon>Neognathae</taxon>
        <taxon>Neoaves</taxon>
        <taxon>Telluraves</taxon>
        <taxon>Accipitrimorphae</taxon>
        <taxon>Accipitriformes</taxon>
        <taxon>Accipitridae</taxon>
        <taxon>Accipitrinae</taxon>
        <taxon>Buteo</taxon>
    </lineage>
</organism>
<dbReference type="Pfam" id="PF00429">
    <property type="entry name" value="TLV_coat"/>
    <property type="match status" value="1"/>
</dbReference>
<evidence type="ECO:0000256" key="1">
    <source>
        <dbReference type="ARBA" id="ARBA00023157"/>
    </source>
</evidence>
<evidence type="ECO:0000313" key="4">
    <source>
        <dbReference type="Ensembl" id="ENSBJAP00000008806.1"/>
    </source>
</evidence>
<feature type="transmembrane region" description="Helical" evidence="2">
    <location>
        <begin position="359"/>
        <end position="381"/>
    </location>
</feature>
<evidence type="ECO:0000256" key="3">
    <source>
        <dbReference type="SAM" id="SignalP"/>
    </source>
</evidence>
<feature type="signal peptide" evidence="3">
    <location>
        <begin position="1"/>
        <end position="23"/>
    </location>
</feature>
<name>A0A8C0AY82_9AVES</name>
<feature type="chain" id="PRO_5034071873" evidence="3">
    <location>
        <begin position="24"/>
        <end position="419"/>
    </location>
</feature>
<evidence type="ECO:0000313" key="5">
    <source>
        <dbReference type="Proteomes" id="UP000694555"/>
    </source>
</evidence>
<dbReference type="Ensembl" id="ENSBJAT00000009060.1">
    <property type="protein sequence ID" value="ENSBJAP00000008806.1"/>
    <property type="gene ID" value="ENSBJAG00000006072.1"/>
</dbReference>
<reference evidence="4" key="2">
    <citation type="submission" date="2025-09" db="UniProtKB">
        <authorList>
            <consortium name="Ensembl"/>
        </authorList>
    </citation>
    <scope>IDENTIFICATION</scope>
</reference>
<keyword evidence="5" id="KW-1185">Reference proteome</keyword>
<keyword evidence="2" id="KW-0472">Membrane</keyword>
<dbReference type="PANTHER" id="PTHR10424">
    <property type="entry name" value="VIRAL ENVELOPE PROTEIN"/>
    <property type="match status" value="1"/>
</dbReference>
<dbReference type="AlphaFoldDB" id="A0A8C0AY82"/>
<proteinExistence type="predicted"/>
<accession>A0A8C0AY82</accession>
<evidence type="ECO:0000256" key="2">
    <source>
        <dbReference type="SAM" id="Phobius"/>
    </source>
</evidence>
<dbReference type="PANTHER" id="PTHR10424:SF73">
    <property type="entry name" value="ENDOGENOUS RETROVIRUS GROUP FC1 ENV POLYPROTEIN-RELATED"/>
    <property type="match status" value="1"/>
</dbReference>
<protein>
    <submittedName>
        <fullName evidence="4">Uncharacterized protein</fullName>
    </submittedName>
</protein>
<keyword evidence="3" id="KW-0732">Signal</keyword>
<dbReference type="Gene3D" id="1.10.287.210">
    <property type="match status" value="1"/>
</dbReference>
<dbReference type="Proteomes" id="UP000694555">
    <property type="component" value="Unplaced"/>
</dbReference>
<keyword evidence="1" id="KW-1015">Disulfide bond</keyword>
<sequence>MDGHPYRTHGSAILQIMMVTVLSLGSNEARWNLNSHFSLTQNVSQILNRTDCWICTHMPEHGGKAISLIGIPIPSNYSWTTLWKGTSWYTDIDKVQKLEIISPEAREPYCTCVQRCNPPIGFGKIDCVNETYVGNHTVCNKTINIGTSISVNTTAWPVPEGKGWYWLCNDTAWKVLPKNWKGTCTLGAVVPNMTIHNSPPKGWVRTHFRKIKRNVENPLVRRPTAFHTFVRWFLPWLGVSELEKAIVNISAVIENLENRTIDAIKAQQLEISSLSQIVQQNRMALDLLLASQGGVCTVINTSCCMYVDQSGRISTDLEEIWKQTKILHEVTKDDLSWGFQELWDKLTSWLPNFRWLKQIFVGIIILIVLGIIVCIMLRCFLWCCQNTTENYENWKRNKVKHQVETGKYFARSLENNGII</sequence>